<protein>
    <recommendedName>
        <fullName evidence="10">Dynein light chain</fullName>
    </recommendedName>
</protein>
<evidence type="ECO:0000256" key="10">
    <source>
        <dbReference type="RuleBase" id="RU365010"/>
    </source>
</evidence>
<dbReference type="GO" id="GO:0005868">
    <property type="term" value="C:cytoplasmic dynein complex"/>
    <property type="evidence" value="ECO:0007669"/>
    <property type="project" value="TreeGrafter"/>
</dbReference>
<keyword evidence="10" id="KW-0505">Motor protein</keyword>
<keyword evidence="6" id="KW-0509">mRNA transport</keyword>
<keyword evidence="7" id="KW-0653">Protein transport</keyword>
<dbReference type="FunFam" id="3.30.740.10:FF:000005">
    <property type="entry name" value="Dynein light chain"/>
    <property type="match status" value="1"/>
</dbReference>
<gene>
    <name evidence="11" type="ORF">MN116_002938</name>
</gene>
<dbReference type="GO" id="GO:0005634">
    <property type="term" value="C:nucleus"/>
    <property type="evidence" value="ECO:0007669"/>
    <property type="project" value="UniProtKB-SubCell"/>
</dbReference>
<name>A0AAE1ZGN1_SCHME</name>
<reference evidence="11" key="2">
    <citation type="journal article" date="2023" name="Infect Dis Poverty">
        <title>Chromosome-scale genome of the human blood fluke Schistosoma mekongi and its implications for public health.</title>
        <authorList>
            <person name="Zhou M."/>
            <person name="Xu L."/>
            <person name="Xu D."/>
            <person name="Chen W."/>
            <person name="Khan J."/>
            <person name="Hu Y."/>
            <person name="Huang H."/>
            <person name="Wei H."/>
            <person name="Zhang Y."/>
            <person name="Chusongsang P."/>
            <person name="Tanasarnprasert K."/>
            <person name="Hu X."/>
            <person name="Limpanont Y."/>
            <person name="Lv Z."/>
        </authorList>
    </citation>
    <scope>NUCLEOTIDE SEQUENCE</scope>
    <source>
        <strain evidence="11">LV_2022a</strain>
    </source>
</reference>
<evidence type="ECO:0000256" key="2">
    <source>
        <dbReference type="ARBA" id="ARBA00004245"/>
    </source>
</evidence>
<comment type="similarity">
    <text evidence="10">Belongs to the dynein light chain family.</text>
</comment>
<dbReference type="EMBL" id="JALJAT010000002">
    <property type="protein sequence ID" value="KAK4473583.1"/>
    <property type="molecule type" value="Genomic_DNA"/>
</dbReference>
<evidence type="ECO:0000256" key="9">
    <source>
        <dbReference type="ARBA" id="ARBA00023242"/>
    </source>
</evidence>
<dbReference type="Pfam" id="PF01221">
    <property type="entry name" value="Dynein_light"/>
    <property type="match status" value="1"/>
</dbReference>
<evidence type="ECO:0000256" key="8">
    <source>
        <dbReference type="ARBA" id="ARBA00023212"/>
    </source>
</evidence>
<dbReference type="InterPro" id="IPR037177">
    <property type="entry name" value="DLC_sf"/>
</dbReference>
<evidence type="ECO:0000313" key="11">
    <source>
        <dbReference type="EMBL" id="KAK4473583.1"/>
    </source>
</evidence>
<evidence type="ECO:0000256" key="1">
    <source>
        <dbReference type="ARBA" id="ARBA00004123"/>
    </source>
</evidence>
<keyword evidence="3" id="KW-0813">Transport</keyword>
<dbReference type="GO" id="GO:0005874">
    <property type="term" value="C:microtubule"/>
    <property type="evidence" value="ECO:0007669"/>
    <property type="project" value="UniProtKB-KW"/>
</dbReference>
<organism evidence="11 12">
    <name type="scientific">Schistosoma mekongi</name>
    <name type="common">Parasitic worm</name>
    <dbReference type="NCBI Taxonomy" id="38744"/>
    <lineage>
        <taxon>Eukaryota</taxon>
        <taxon>Metazoa</taxon>
        <taxon>Spiralia</taxon>
        <taxon>Lophotrochozoa</taxon>
        <taxon>Platyhelminthes</taxon>
        <taxon>Trematoda</taxon>
        <taxon>Digenea</taxon>
        <taxon>Strigeidida</taxon>
        <taxon>Schistosomatoidea</taxon>
        <taxon>Schistosomatidae</taxon>
        <taxon>Schistosoma</taxon>
    </lineage>
</organism>
<sequence length="89" mass="10262">MENSTEKIEKLQQYAVEVTIEAMNQCTSHESIADYIEKIFNTTYSGSWHCKVGKSFGSFDSYDSEYFFQYYIGNLAILLYKSKGPTPFV</sequence>
<dbReference type="InterPro" id="IPR001372">
    <property type="entry name" value="Dynein_light_chain_typ-1/2"/>
</dbReference>
<evidence type="ECO:0000256" key="6">
    <source>
        <dbReference type="ARBA" id="ARBA00022816"/>
    </source>
</evidence>
<keyword evidence="9" id="KW-0539">Nucleus</keyword>
<evidence type="ECO:0000256" key="4">
    <source>
        <dbReference type="ARBA" id="ARBA00022490"/>
    </source>
</evidence>
<evidence type="ECO:0000256" key="5">
    <source>
        <dbReference type="ARBA" id="ARBA00022701"/>
    </source>
</evidence>
<dbReference type="PANTHER" id="PTHR11886:SF35">
    <property type="entry name" value="DYNEIN LIGHT CHAIN"/>
    <property type="match status" value="1"/>
</dbReference>
<dbReference type="SMART" id="SM01375">
    <property type="entry name" value="Dynein_light"/>
    <property type="match status" value="1"/>
</dbReference>
<keyword evidence="10" id="KW-0243">Dynein</keyword>
<proteinExistence type="inferred from homology"/>
<dbReference type="Proteomes" id="UP001292079">
    <property type="component" value="Unassembled WGS sequence"/>
</dbReference>
<keyword evidence="5 10" id="KW-0493">Microtubule</keyword>
<dbReference type="GO" id="GO:0015031">
    <property type="term" value="P:protein transport"/>
    <property type="evidence" value="ECO:0007669"/>
    <property type="project" value="UniProtKB-KW"/>
</dbReference>
<dbReference type="GO" id="GO:0051028">
    <property type="term" value="P:mRNA transport"/>
    <property type="evidence" value="ECO:0007669"/>
    <property type="project" value="UniProtKB-KW"/>
</dbReference>
<dbReference type="GO" id="GO:0045505">
    <property type="term" value="F:dynein intermediate chain binding"/>
    <property type="evidence" value="ECO:0007669"/>
    <property type="project" value="TreeGrafter"/>
</dbReference>
<reference evidence="11" key="1">
    <citation type="submission" date="2022-04" db="EMBL/GenBank/DDBJ databases">
        <authorList>
            <person name="Xu L."/>
            <person name="Lv Z."/>
        </authorList>
    </citation>
    <scope>NUCLEOTIDE SEQUENCE</scope>
    <source>
        <strain evidence="11">LV_2022a</strain>
    </source>
</reference>
<dbReference type="PANTHER" id="PTHR11886">
    <property type="entry name" value="DYNEIN LIGHT CHAIN"/>
    <property type="match status" value="1"/>
</dbReference>
<dbReference type="SUPFAM" id="SSF54648">
    <property type="entry name" value="DLC"/>
    <property type="match status" value="1"/>
</dbReference>
<keyword evidence="8 10" id="KW-0206">Cytoskeleton</keyword>
<evidence type="ECO:0000256" key="3">
    <source>
        <dbReference type="ARBA" id="ARBA00022448"/>
    </source>
</evidence>
<keyword evidence="12" id="KW-1185">Reference proteome</keyword>
<comment type="caution">
    <text evidence="11">The sequence shown here is derived from an EMBL/GenBank/DDBJ whole genome shotgun (WGS) entry which is preliminary data.</text>
</comment>
<dbReference type="Gene3D" id="3.30.740.10">
    <property type="entry name" value="Protein Inhibitor Of Neuronal Nitric Oxide Synthase"/>
    <property type="match status" value="1"/>
</dbReference>
<comment type="subcellular location">
    <subcellularLocation>
        <location evidence="2 10">Cytoplasm</location>
        <location evidence="2 10">Cytoskeleton</location>
    </subcellularLocation>
    <subcellularLocation>
        <location evidence="1">Nucleus</location>
    </subcellularLocation>
</comment>
<evidence type="ECO:0000313" key="12">
    <source>
        <dbReference type="Proteomes" id="UP001292079"/>
    </source>
</evidence>
<accession>A0AAE1ZGN1</accession>
<keyword evidence="4 10" id="KW-0963">Cytoplasm</keyword>
<dbReference type="AlphaFoldDB" id="A0AAE1ZGN1"/>
<dbReference type="GO" id="GO:0007017">
    <property type="term" value="P:microtubule-based process"/>
    <property type="evidence" value="ECO:0007669"/>
    <property type="project" value="InterPro"/>
</dbReference>
<evidence type="ECO:0000256" key="7">
    <source>
        <dbReference type="ARBA" id="ARBA00022927"/>
    </source>
</evidence>